<evidence type="ECO:0000313" key="7">
    <source>
        <dbReference type="Proteomes" id="UP001595711"/>
    </source>
</evidence>
<accession>A0ABV7VHW1</accession>
<dbReference type="Proteomes" id="UP001595711">
    <property type="component" value="Unassembled WGS sequence"/>
</dbReference>
<evidence type="ECO:0000313" key="6">
    <source>
        <dbReference type="EMBL" id="MFC3676537.1"/>
    </source>
</evidence>
<dbReference type="PANTHER" id="PTHR30136:SF23">
    <property type="entry name" value="DNA-BINDING TRANSCRIPTIONAL ACTIVATOR MHPR"/>
    <property type="match status" value="1"/>
</dbReference>
<dbReference type="Pfam" id="PF01614">
    <property type="entry name" value="IclR_C"/>
    <property type="match status" value="1"/>
</dbReference>
<dbReference type="Pfam" id="PF09339">
    <property type="entry name" value="HTH_IclR"/>
    <property type="match status" value="1"/>
</dbReference>
<name>A0ABV7VHW1_9PROT</name>
<evidence type="ECO:0000256" key="1">
    <source>
        <dbReference type="ARBA" id="ARBA00023015"/>
    </source>
</evidence>
<protein>
    <submittedName>
        <fullName evidence="6">Helix-turn-helix domain-containing protein</fullName>
    </submittedName>
</protein>
<dbReference type="InterPro" id="IPR005471">
    <property type="entry name" value="Tscrpt_reg_IclR_N"/>
</dbReference>
<evidence type="ECO:0000259" key="4">
    <source>
        <dbReference type="PROSITE" id="PS51077"/>
    </source>
</evidence>
<keyword evidence="7" id="KW-1185">Reference proteome</keyword>
<dbReference type="PANTHER" id="PTHR30136">
    <property type="entry name" value="HELIX-TURN-HELIX TRANSCRIPTIONAL REGULATOR, ICLR FAMILY"/>
    <property type="match status" value="1"/>
</dbReference>
<evidence type="ECO:0000256" key="3">
    <source>
        <dbReference type="ARBA" id="ARBA00023163"/>
    </source>
</evidence>
<gene>
    <name evidence="6" type="ORF">ACFOOQ_13350</name>
</gene>
<dbReference type="SMART" id="SM00346">
    <property type="entry name" value="HTH_ICLR"/>
    <property type="match status" value="1"/>
</dbReference>
<dbReference type="EMBL" id="JBHRYJ010000002">
    <property type="protein sequence ID" value="MFC3676537.1"/>
    <property type="molecule type" value="Genomic_DNA"/>
</dbReference>
<evidence type="ECO:0000259" key="5">
    <source>
        <dbReference type="PROSITE" id="PS51078"/>
    </source>
</evidence>
<dbReference type="SUPFAM" id="SSF46785">
    <property type="entry name" value="Winged helix' DNA-binding domain"/>
    <property type="match status" value="1"/>
</dbReference>
<dbReference type="SUPFAM" id="SSF55781">
    <property type="entry name" value="GAF domain-like"/>
    <property type="match status" value="1"/>
</dbReference>
<dbReference type="PROSITE" id="PS51078">
    <property type="entry name" value="ICLR_ED"/>
    <property type="match status" value="1"/>
</dbReference>
<organism evidence="6 7">
    <name type="scientific">Ferrovibrio xuzhouensis</name>
    <dbReference type="NCBI Taxonomy" id="1576914"/>
    <lineage>
        <taxon>Bacteria</taxon>
        <taxon>Pseudomonadati</taxon>
        <taxon>Pseudomonadota</taxon>
        <taxon>Alphaproteobacteria</taxon>
        <taxon>Rhodospirillales</taxon>
        <taxon>Rhodospirillaceae</taxon>
        <taxon>Ferrovibrio</taxon>
    </lineage>
</organism>
<dbReference type="InterPro" id="IPR029016">
    <property type="entry name" value="GAF-like_dom_sf"/>
</dbReference>
<feature type="domain" description="IclR-ED" evidence="5">
    <location>
        <begin position="74"/>
        <end position="265"/>
    </location>
</feature>
<keyword evidence="1" id="KW-0805">Transcription regulation</keyword>
<comment type="caution">
    <text evidence="6">The sequence shown here is derived from an EMBL/GenBank/DDBJ whole genome shotgun (WGS) entry which is preliminary data.</text>
</comment>
<keyword evidence="3" id="KW-0804">Transcription</keyword>
<keyword evidence="2" id="KW-0238">DNA-binding</keyword>
<feature type="domain" description="HTH iclR-type" evidence="4">
    <location>
        <begin position="12"/>
        <end position="73"/>
    </location>
</feature>
<dbReference type="RefSeq" id="WP_379727348.1">
    <property type="nucleotide sequence ID" value="NZ_JBHRYJ010000002.1"/>
</dbReference>
<dbReference type="Gene3D" id="1.10.10.10">
    <property type="entry name" value="Winged helix-like DNA-binding domain superfamily/Winged helix DNA-binding domain"/>
    <property type="match status" value="1"/>
</dbReference>
<dbReference type="InterPro" id="IPR036388">
    <property type="entry name" value="WH-like_DNA-bd_sf"/>
</dbReference>
<dbReference type="InterPro" id="IPR036390">
    <property type="entry name" value="WH_DNA-bd_sf"/>
</dbReference>
<reference evidence="7" key="1">
    <citation type="journal article" date="2019" name="Int. J. Syst. Evol. Microbiol.">
        <title>The Global Catalogue of Microorganisms (GCM) 10K type strain sequencing project: providing services to taxonomists for standard genome sequencing and annotation.</title>
        <authorList>
            <consortium name="The Broad Institute Genomics Platform"/>
            <consortium name="The Broad Institute Genome Sequencing Center for Infectious Disease"/>
            <person name="Wu L."/>
            <person name="Ma J."/>
        </authorList>
    </citation>
    <scope>NUCLEOTIDE SEQUENCE [LARGE SCALE GENOMIC DNA]</scope>
    <source>
        <strain evidence="7">KCTC 42182</strain>
    </source>
</reference>
<dbReference type="InterPro" id="IPR014757">
    <property type="entry name" value="Tscrpt_reg_IclR_C"/>
</dbReference>
<proteinExistence type="predicted"/>
<dbReference type="PROSITE" id="PS51077">
    <property type="entry name" value="HTH_ICLR"/>
    <property type="match status" value="1"/>
</dbReference>
<evidence type="ECO:0000256" key="2">
    <source>
        <dbReference type="ARBA" id="ARBA00023125"/>
    </source>
</evidence>
<sequence>MHLSAAPQVKSIRALARGLDVLKALQERPATSLHDLHGDTGLSKPTLLRILRTLEEAGMVHRAIGDGRYRVSARVRFLGRDLSDHDAIAEQAAPVLDRLCRRILWPSDIAVYKDGAMEILETSRQQTPFLVNRARMGYRVHMLMSAMGRAYLAFCPRDERDRILARLRRSDDPYDRRARERSATLAILRQDRERGYAVREPGYGYWVTDRSRAAAIAVPVLLDGRVMASINLCWVDGAITTEKMVDLHLADLQDAAAEIARGAAASIPAAP</sequence>
<dbReference type="Gene3D" id="3.30.450.40">
    <property type="match status" value="1"/>
</dbReference>
<dbReference type="InterPro" id="IPR050707">
    <property type="entry name" value="HTH_MetabolicPath_Reg"/>
</dbReference>